<dbReference type="Gene3D" id="2.40.110.10">
    <property type="entry name" value="Butyryl-CoA Dehydrogenase, subunit A, domain 2"/>
    <property type="match status" value="1"/>
</dbReference>
<dbReference type="Gene3D" id="1.20.140.10">
    <property type="entry name" value="Butyryl-CoA Dehydrogenase, subunit A, domain 3"/>
    <property type="match status" value="1"/>
</dbReference>
<feature type="domain" description="Acyl-CoA oxidase/dehydrogenase middle" evidence="7">
    <location>
        <begin position="120"/>
        <end position="215"/>
    </location>
</feature>
<evidence type="ECO:0000259" key="8">
    <source>
        <dbReference type="Pfam" id="PF02771"/>
    </source>
</evidence>
<dbReference type="Gene3D" id="1.10.540.10">
    <property type="entry name" value="Acyl-CoA dehydrogenase/oxidase, N-terminal domain"/>
    <property type="match status" value="1"/>
</dbReference>
<evidence type="ECO:0000256" key="4">
    <source>
        <dbReference type="ARBA" id="ARBA00022827"/>
    </source>
</evidence>
<evidence type="ECO:0000259" key="7">
    <source>
        <dbReference type="Pfam" id="PF02770"/>
    </source>
</evidence>
<protein>
    <submittedName>
        <fullName evidence="9">Putative acyl-CoA dehydrogenase fadE25</fullName>
        <ecNumber evidence="9">1.3.99.-</ecNumber>
    </submittedName>
</protein>
<dbReference type="AlphaFoldDB" id="A0A644W8P2"/>
<dbReference type="GO" id="GO:0050660">
    <property type="term" value="F:flavin adenine dinucleotide binding"/>
    <property type="evidence" value="ECO:0007669"/>
    <property type="project" value="InterPro"/>
</dbReference>
<reference evidence="9" key="1">
    <citation type="submission" date="2019-08" db="EMBL/GenBank/DDBJ databases">
        <authorList>
            <person name="Kucharzyk K."/>
            <person name="Murdoch R.W."/>
            <person name="Higgins S."/>
            <person name="Loffler F."/>
        </authorList>
    </citation>
    <scope>NUCLEOTIDE SEQUENCE</scope>
</reference>
<dbReference type="EC" id="1.3.99.-" evidence="9"/>
<evidence type="ECO:0000313" key="9">
    <source>
        <dbReference type="EMBL" id="MPM00140.1"/>
    </source>
</evidence>
<dbReference type="Pfam" id="PF02771">
    <property type="entry name" value="Acyl-CoA_dh_N"/>
    <property type="match status" value="1"/>
</dbReference>
<comment type="caution">
    <text evidence="9">The sequence shown here is derived from an EMBL/GenBank/DDBJ whole genome shotgun (WGS) entry which is preliminary data.</text>
</comment>
<evidence type="ECO:0000256" key="2">
    <source>
        <dbReference type="ARBA" id="ARBA00009347"/>
    </source>
</evidence>
<dbReference type="PIRSF" id="PIRSF016578">
    <property type="entry name" value="HsaA"/>
    <property type="match status" value="1"/>
</dbReference>
<gene>
    <name evidence="9" type="ORF">SDC9_46363</name>
</gene>
<dbReference type="FunFam" id="1.20.140.10:FF:000011">
    <property type="entry name" value="Medium-chain specific acyl-CoA dehydrogenase, mitochondrial"/>
    <property type="match status" value="1"/>
</dbReference>
<organism evidence="9">
    <name type="scientific">bioreactor metagenome</name>
    <dbReference type="NCBI Taxonomy" id="1076179"/>
    <lineage>
        <taxon>unclassified sequences</taxon>
        <taxon>metagenomes</taxon>
        <taxon>ecological metagenomes</taxon>
    </lineage>
</organism>
<evidence type="ECO:0000256" key="1">
    <source>
        <dbReference type="ARBA" id="ARBA00001974"/>
    </source>
</evidence>
<dbReference type="SUPFAM" id="SSF56645">
    <property type="entry name" value="Acyl-CoA dehydrogenase NM domain-like"/>
    <property type="match status" value="1"/>
</dbReference>
<evidence type="ECO:0000259" key="6">
    <source>
        <dbReference type="Pfam" id="PF00441"/>
    </source>
</evidence>
<dbReference type="InterPro" id="IPR009075">
    <property type="entry name" value="AcylCo_DH/oxidase_C"/>
</dbReference>
<dbReference type="EMBL" id="VSSQ01000710">
    <property type="protein sequence ID" value="MPM00140.1"/>
    <property type="molecule type" value="Genomic_DNA"/>
</dbReference>
<accession>A0A644W8P2</accession>
<name>A0A644W8P2_9ZZZZ</name>
<dbReference type="InterPro" id="IPR046373">
    <property type="entry name" value="Acyl-CoA_Oxase/DH_mid-dom_sf"/>
</dbReference>
<comment type="similarity">
    <text evidence="2">Belongs to the acyl-CoA dehydrogenase family.</text>
</comment>
<sequence length="377" mass="40499">MYYTLTQEQKDLIEMIRDFGEKEIAPVALELDHKGEFPRELYQKLFAMGLHTLDIPEQFGGAGLNAVSSGRMYEELARYDAGISTALGATGLAYKVLAVAGTDAQKQIFADLVVPGGLGAFCLTEPGAGSDAAAVRTTAVRDGDDYVLNGGKCFITNGGEARVYTVIASTDKSKGVKGLSAFLVERDRPGISIGKEEDKMGIRLSNTCDVIFEDVRIPADHLVGKEGMGFPIAMKTLDFSRPVVGCVAAGICQAALDLSVKYAKERLTFGKPIASLQAIQFMLADMEIATQTARQYALYAASLIDAGLPHSRESAISKCYAGDAAVKVTSDAVQILGGYGYMRDYPAEKLMRDAKIFQIFEGTNQIQRAVIAGSLLR</sequence>
<dbReference type="InterPro" id="IPR013786">
    <property type="entry name" value="AcylCoA_DH/ox_N"/>
</dbReference>
<dbReference type="Pfam" id="PF00441">
    <property type="entry name" value="Acyl-CoA_dh_1"/>
    <property type="match status" value="1"/>
</dbReference>
<dbReference type="InterPro" id="IPR037069">
    <property type="entry name" value="AcylCoA_DH/ox_N_sf"/>
</dbReference>
<dbReference type="PANTHER" id="PTHR43884:SF12">
    <property type="entry name" value="ISOVALERYL-COA DEHYDROGENASE, MITOCHONDRIAL-RELATED"/>
    <property type="match status" value="1"/>
</dbReference>
<evidence type="ECO:0000256" key="5">
    <source>
        <dbReference type="ARBA" id="ARBA00023002"/>
    </source>
</evidence>
<dbReference type="InterPro" id="IPR006089">
    <property type="entry name" value="Acyl-CoA_DH_CS"/>
</dbReference>
<comment type="cofactor">
    <cofactor evidence="1">
        <name>FAD</name>
        <dbReference type="ChEBI" id="CHEBI:57692"/>
    </cofactor>
</comment>
<dbReference type="InterPro" id="IPR036250">
    <property type="entry name" value="AcylCo_DH-like_C"/>
</dbReference>
<evidence type="ECO:0000256" key="3">
    <source>
        <dbReference type="ARBA" id="ARBA00022630"/>
    </source>
</evidence>
<keyword evidence="3" id="KW-0285">Flavoprotein</keyword>
<dbReference type="InterPro" id="IPR009100">
    <property type="entry name" value="AcylCoA_DH/oxidase_NM_dom_sf"/>
</dbReference>
<dbReference type="PROSITE" id="PS00072">
    <property type="entry name" value="ACYL_COA_DH_1"/>
    <property type="match status" value="1"/>
</dbReference>
<proteinExistence type="inferred from homology"/>
<feature type="domain" description="Acyl-CoA dehydrogenase/oxidase C-terminal" evidence="6">
    <location>
        <begin position="227"/>
        <end position="375"/>
    </location>
</feature>
<dbReference type="PANTHER" id="PTHR43884">
    <property type="entry name" value="ACYL-COA DEHYDROGENASE"/>
    <property type="match status" value="1"/>
</dbReference>
<dbReference type="InterPro" id="IPR006091">
    <property type="entry name" value="Acyl-CoA_Oxase/DH_mid-dom"/>
</dbReference>
<dbReference type="Pfam" id="PF02770">
    <property type="entry name" value="Acyl-CoA_dh_M"/>
    <property type="match status" value="1"/>
</dbReference>
<dbReference type="FunFam" id="2.40.110.10:FF:000001">
    <property type="entry name" value="Acyl-CoA dehydrogenase, mitochondrial"/>
    <property type="match status" value="1"/>
</dbReference>
<dbReference type="GO" id="GO:0003995">
    <property type="term" value="F:acyl-CoA dehydrogenase activity"/>
    <property type="evidence" value="ECO:0007669"/>
    <property type="project" value="InterPro"/>
</dbReference>
<keyword evidence="4" id="KW-0274">FAD</keyword>
<keyword evidence="5 9" id="KW-0560">Oxidoreductase</keyword>
<dbReference type="PROSITE" id="PS00073">
    <property type="entry name" value="ACYL_COA_DH_2"/>
    <property type="match status" value="1"/>
</dbReference>
<dbReference type="SUPFAM" id="SSF47203">
    <property type="entry name" value="Acyl-CoA dehydrogenase C-terminal domain-like"/>
    <property type="match status" value="1"/>
</dbReference>
<feature type="domain" description="Acyl-CoA dehydrogenase/oxidase N-terminal" evidence="8">
    <location>
        <begin position="6"/>
        <end position="109"/>
    </location>
</feature>